<keyword evidence="6 11" id="KW-0276">Fatty acid metabolism</keyword>
<evidence type="ECO:0000256" key="5">
    <source>
        <dbReference type="ARBA" id="ARBA00022692"/>
    </source>
</evidence>
<evidence type="ECO:0000256" key="2">
    <source>
        <dbReference type="ARBA" id="ARBA00005194"/>
    </source>
</evidence>
<evidence type="ECO:0000256" key="11">
    <source>
        <dbReference type="RuleBase" id="RU361115"/>
    </source>
</evidence>
<evidence type="ECO:0000313" key="12">
    <source>
        <dbReference type="EMBL" id="VDM95775.1"/>
    </source>
</evidence>
<dbReference type="Pfam" id="PF01151">
    <property type="entry name" value="ELO"/>
    <property type="match status" value="1"/>
</dbReference>
<dbReference type="InterPro" id="IPR002076">
    <property type="entry name" value="ELO_fam"/>
</dbReference>
<accession>A0A0N5CKT9</accession>
<keyword evidence="8 11" id="KW-0443">Lipid metabolism</keyword>
<keyword evidence="7 11" id="KW-1133">Transmembrane helix</keyword>
<dbReference type="Proteomes" id="UP000276776">
    <property type="component" value="Unassembled WGS sequence"/>
</dbReference>
<evidence type="ECO:0000313" key="14">
    <source>
        <dbReference type="WBParaSite" id="TCLT_0000070301-mRNA-1"/>
    </source>
</evidence>
<dbReference type="OrthoDB" id="434092at2759"/>
<dbReference type="EC" id="2.3.1.199" evidence="11"/>
<evidence type="ECO:0000256" key="9">
    <source>
        <dbReference type="ARBA" id="ARBA00023136"/>
    </source>
</evidence>
<keyword evidence="10 11" id="KW-0275">Fatty acid biosynthesis</keyword>
<evidence type="ECO:0000256" key="7">
    <source>
        <dbReference type="ARBA" id="ARBA00022989"/>
    </source>
</evidence>
<feature type="transmembrane region" description="Helical" evidence="11">
    <location>
        <begin position="52"/>
        <end position="74"/>
    </location>
</feature>
<keyword evidence="13" id="KW-1185">Reference proteome</keyword>
<comment type="pathway">
    <text evidence="2">Lipid metabolism; fatty acid biosynthesis.</text>
</comment>
<organism evidence="14">
    <name type="scientific">Thelazia callipaeda</name>
    <name type="common">Oriental eyeworm</name>
    <name type="synonym">Parasitic nematode</name>
    <dbReference type="NCBI Taxonomy" id="103827"/>
    <lineage>
        <taxon>Eukaryota</taxon>
        <taxon>Metazoa</taxon>
        <taxon>Ecdysozoa</taxon>
        <taxon>Nematoda</taxon>
        <taxon>Chromadorea</taxon>
        <taxon>Rhabditida</taxon>
        <taxon>Spirurina</taxon>
        <taxon>Spiruromorpha</taxon>
        <taxon>Thelazioidea</taxon>
        <taxon>Thelaziidae</taxon>
        <taxon>Thelazia</taxon>
    </lineage>
</organism>
<protein>
    <recommendedName>
        <fullName evidence="11">Elongation of very long chain fatty acids protein</fullName>
        <ecNumber evidence="11">2.3.1.199</ecNumber>
    </recommendedName>
    <alternativeName>
        <fullName evidence="11">Very-long-chain 3-oxoacyl-CoA synthase</fullName>
    </alternativeName>
</protein>
<dbReference type="GO" id="GO:0042761">
    <property type="term" value="P:very long-chain fatty acid biosynthetic process"/>
    <property type="evidence" value="ECO:0007669"/>
    <property type="project" value="TreeGrafter"/>
</dbReference>
<proteinExistence type="inferred from homology"/>
<dbReference type="EMBL" id="UYYF01000059">
    <property type="protein sequence ID" value="VDM95775.1"/>
    <property type="molecule type" value="Genomic_DNA"/>
</dbReference>
<feature type="transmembrane region" description="Helical" evidence="11">
    <location>
        <begin position="154"/>
        <end position="175"/>
    </location>
</feature>
<gene>
    <name evidence="12" type="ORF">TCLT_LOCUS704</name>
</gene>
<dbReference type="OMA" id="CWHAHVS"/>
<evidence type="ECO:0000256" key="8">
    <source>
        <dbReference type="ARBA" id="ARBA00023098"/>
    </source>
</evidence>
<evidence type="ECO:0000256" key="10">
    <source>
        <dbReference type="ARBA" id="ARBA00023160"/>
    </source>
</evidence>
<name>A0A0N5CKT9_THECL</name>
<keyword evidence="5 11" id="KW-0812">Transmembrane</keyword>
<dbReference type="GO" id="GO:0030148">
    <property type="term" value="P:sphingolipid biosynthetic process"/>
    <property type="evidence" value="ECO:0007669"/>
    <property type="project" value="TreeGrafter"/>
</dbReference>
<keyword evidence="4 11" id="KW-0808">Transferase</keyword>
<evidence type="ECO:0000256" key="1">
    <source>
        <dbReference type="ARBA" id="ARBA00004141"/>
    </source>
</evidence>
<comment type="catalytic activity">
    <reaction evidence="11">
        <text>a very-long-chain acyl-CoA + malonyl-CoA + H(+) = a very-long-chain 3-oxoacyl-CoA + CO2 + CoA</text>
        <dbReference type="Rhea" id="RHEA:32727"/>
        <dbReference type="ChEBI" id="CHEBI:15378"/>
        <dbReference type="ChEBI" id="CHEBI:16526"/>
        <dbReference type="ChEBI" id="CHEBI:57287"/>
        <dbReference type="ChEBI" id="CHEBI:57384"/>
        <dbReference type="ChEBI" id="CHEBI:90725"/>
        <dbReference type="ChEBI" id="CHEBI:90736"/>
        <dbReference type="EC" id="2.3.1.199"/>
    </reaction>
</comment>
<dbReference type="GO" id="GO:0019367">
    <property type="term" value="P:fatty acid elongation, saturated fatty acid"/>
    <property type="evidence" value="ECO:0007669"/>
    <property type="project" value="TreeGrafter"/>
</dbReference>
<evidence type="ECO:0000313" key="13">
    <source>
        <dbReference type="Proteomes" id="UP000276776"/>
    </source>
</evidence>
<feature type="transmembrane region" description="Helical" evidence="11">
    <location>
        <begin position="187"/>
        <end position="209"/>
    </location>
</feature>
<dbReference type="PANTHER" id="PTHR11157">
    <property type="entry name" value="FATTY ACID ACYL TRANSFERASE-RELATED"/>
    <property type="match status" value="1"/>
</dbReference>
<feature type="transmembrane region" description="Helical" evidence="11">
    <location>
        <begin position="221"/>
        <end position="242"/>
    </location>
</feature>
<dbReference type="GO" id="GO:0005789">
    <property type="term" value="C:endoplasmic reticulum membrane"/>
    <property type="evidence" value="ECO:0007669"/>
    <property type="project" value="TreeGrafter"/>
</dbReference>
<dbReference type="GO" id="GO:0034625">
    <property type="term" value="P:fatty acid elongation, monounsaturated fatty acid"/>
    <property type="evidence" value="ECO:0007669"/>
    <property type="project" value="TreeGrafter"/>
</dbReference>
<dbReference type="UniPathway" id="UPA00094"/>
<reference evidence="14" key="1">
    <citation type="submission" date="2017-02" db="UniProtKB">
        <authorList>
            <consortium name="WormBaseParasite"/>
        </authorList>
    </citation>
    <scope>IDENTIFICATION</scope>
</reference>
<dbReference type="PANTHER" id="PTHR11157:SF17">
    <property type="entry name" value="ELONGATION OF VERY LONG CHAIN FATTY ACIDS PROTEIN 6"/>
    <property type="match status" value="1"/>
</dbReference>
<dbReference type="AlphaFoldDB" id="A0A0N5CKT9"/>
<dbReference type="GO" id="GO:0009922">
    <property type="term" value="F:fatty acid elongase activity"/>
    <property type="evidence" value="ECO:0007669"/>
    <property type="project" value="UniProtKB-EC"/>
</dbReference>
<feature type="transmembrane region" description="Helical" evidence="11">
    <location>
        <begin position="20"/>
        <end position="40"/>
    </location>
</feature>
<comment type="similarity">
    <text evidence="11">Belongs to the ELO family.</text>
</comment>
<sequence length="260" mass="29928">MLQYESQSYDKGLSQKLMQKYRPLFVFSIVSYAIFVSKVSKIRKDRENRNTAILISCWNACNAIANIIMLIGALPDFITSFHEGLYSSLCLNQGLYTNPRTAKLLFMFHASKIWELLDTVFVIMDGRQASIIHVTHHIITSISVVSSYPQLGAVIRWISVTNLIAHSVLYSYLTAQSCVWKQRTRSARIVSGIQLIQFPICLFAFWKILQYKAARRKCETGYNVACLIIYTILFILFMQFYVSKARSQMKIARLKGMIKF</sequence>
<evidence type="ECO:0000256" key="6">
    <source>
        <dbReference type="ARBA" id="ARBA00022832"/>
    </source>
</evidence>
<dbReference type="WBParaSite" id="TCLT_0000070301-mRNA-1">
    <property type="protein sequence ID" value="TCLT_0000070301-mRNA-1"/>
    <property type="gene ID" value="TCLT_0000070301"/>
</dbReference>
<evidence type="ECO:0000256" key="4">
    <source>
        <dbReference type="ARBA" id="ARBA00022679"/>
    </source>
</evidence>
<comment type="subcellular location">
    <subcellularLocation>
        <location evidence="1">Membrane</location>
        <topology evidence="1">Multi-pass membrane protein</topology>
    </subcellularLocation>
</comment>
<keyword evidence="9 11" id="KW-0472">Membrane</keyword>
<keyword evidence="3 11" id="KW-0444">Lipid biosynthesis</keyword>
<dbReference type="GO" id="GO:0034626">
    <property type="term" value="P:fatty acid elongation, polyunsaturated fatty acid"/>
    <property type="evidence" value="ECO:0007669"/>
    <property type="project" value="TreeGrafter"/>
</dbReference>
<evidence type="ECO:0000256" key="3">
    <source>
        <dbReference type="ARBA" id="ARBA00022516"/>
    </source>
</evidence>
<dbReference type="STRING" id="103827.A0A0N5CKT9"/>
<reference evidence="12 13" key="2">
    <citation type="submission" date="2018-11" db="EMBL/GenBank/DDBJ databases">
        <authorList>
            <consortium name="Pathogen Informatics"/>
        </authorList>
    </citation>
    <scope>NUCLEOTIDE SEQUENCE [LARGE SCALE GENOMIC DNA]</scope>
</reference>